<keyword evidence="4 10" id="KW-0808">Transferase</keyword>
<keyword evidence="7 10" id="KW-0460">Magnesium</keyword>
<accession>A0A931IX56</accession>
<evidence type="ECO:0000256" key="1">
    <source>
        <dbReference type="ARBA" id="ARBA00011955"/>
    </source>
</evidence>
<feature type="binding site" evidence="11">
    <location>
        <position position="271"/>
    </location>
    <ligand>
        <name>Mg(2+)</name>
        <dbReference type="ChEBI" id="CHEBI:18420"/>
    </ligand>
</feature>
<dbReference type="Pfam" id="PF02424">
    <property type="entry name" value="ApbE"/>
    <property type="match status" value="1"/>
</dbReference>
<keyword evidence="6 10" id="KW-0274">FAD</keyword>
<comment type="caution">
    <text evidence="12">The sequence shown here is derived from an EMBL/GenBank/DDBJ whole genome shotgun (WGS) entry which is preliminary data.</text>
</comment>
<evidence type="ECO:0000256" key="2">
    <source>
        <dbReference type="ARBA" id="ARBA00016337"/>
    </source>
</evidence>
<comment type="cofactor">
    <cofactor evidence="11">
        <name>Mg(2+)</name>
        <dbReference type="ChEBI" id="CHEBI:18420"/>
    </cofactor>
    <cofactor evidence="11">
        <name>Mn(2+)</name>
        <dbReference type="ChEBI" id="CHEBI:29035"/>
    </cofactor>
    <text evidence="11">Magnesium. Can also use manganese.</text>
</comment>
<dbReference type="Proteomes" id="UP000620139">
    <property type="component" value="Unassembled WGS sequence"/>
</dbReference>
<evidence type="ECO:0000256" key="8">
    <source>
        <dbReference type="ARBA" id="ARBA00031306"/>
    </source>
</evidence>
<dbReference type="SUPFAM" id="SSF143631">
    <property type="entry name" value="ApbE-like"/>
    <property type="match status" value="1"/>
</dbReference>
<keyword evidence="13" id="KW-1185">Reference proteome</keyword>
<proteinExistence type="inferred from homology"/>
<evidence type="ECO:0000256" key="5">
    <source>
        <dbReference type="ARBA" id="ARBA00022723"/>
    </source>
</evidence>
<keyword evidence="3 10" id="KW-0285">Flavoprotein</keyword>
<gene>
    <name evidence="12" type="ORF">I7X43_07465</name>
</gene>
<comment type="catalytic activity">
    <reaction evidence="9 10">
        <text>L-threonyl-[protein] + FAD = FMN-L-threonyl-[protein] + AMP + H(+)</text>
        <dbReference type="Rhea" id="RHEA:36847"/>
        <dbReference type="Rhea" id="RHEA-COMP:11060"/>
        <dbReference type="Rhea" id="RHEA-COMP:11061"/>
        <dbReference type="ChEBI" id="CHEBI:15378"/>
        <dbReference type="ChEBI" id="CHEBI:30013"/>
        <dbReference type="ChEBI" id="CHEBI:57692"/>
        <dbReference type="ChEBI" id="CHEBI:74257"/>
        <dbReference type="ChEBI" id="CHEBI:456215"/>
        <dbReference type="EC" id="2.7.1.180"/>
    </reaction>
</comment>
<evidence type="ECO:0000256" key="6">
    <source>
        <dbReference type="ARBA" id="ARBA00022827"/>
    </source>
</evidence>
<keyword evidence="5 10" id="KW-0479">Metal-binding</keyword>
<dbReference type="AlphaFoldDB" id="A0A931IX56"/>
<dbReference type="RefSeq" id="WP_198100279.1">
    <property type="nucleotide sequence ID" value="NZ_JAEDAL010000002.1"/>
</dbReference>
<dbReference type="Gene3D" id="3.10.520.10">
    <property type="entry name" value="ApbE-like domains"/>
    <property type="match status" value="1"/>
</dbReference>
<protein>
    <recommendedName>
        <fullName evidence="2 10">FAD:protein FMN transferase</fullName>
        <ecNumber evidence="1 10">2.7.1.180</ecNumber>
    </recommendedName>
    <alternativeName>
        <fullName evidence="8 10">Flavin transferase</fullName>
    </alternativeName>
</protein>
<feature type="binding site" evidence="11">
    <location>
        <position position="155"/>
    </location>
    <ligand>
        <name>Mg(2+)</name>
        <dbReference type="ChEBI" id="CHEBI:18420"/>
    </ligand>
</feature>
<dbReference type="InterPro" id="IPR003374">
    <property type="entry name" value="ApbE-like_sf"/>
</dbReference>
<dbReference type="EMBL" id="JAEDAL010000002">
    <property type="protein sequence ID" value="MBH9552689.1"/>
    <property type="molecule type" value="Genomic_DNA"/>
</dbReference>
<evidence type="ECO:0000256" key="11">
    <source>
        <dbReference type="PIRSR" id="PIRSR006268-2"/>
    </source>
</evidence>
<evidence type="ECO:0000313" key="12">
    <source>
        <dbReference type="EMBL" id="MBH9552689.1"/>
    </source>
</evidence>
<sequence length="306" mass="33469">MRPAFPLPAEDLQRHRFAAMGGWGEMVLGGCAAAVAQIWMAQAAAEVQRIEHKYSRYREGSWVVELNRQAGRAAVEADDETLTLLTFADTLVQDSDGLFDPTSGVLRQAWDFRAGRRPHEDELPPLLARIGWERVERKGHSVRLPEVGMELDFGGFGKEYAADRAAVLLMQCGARSGYVNLGGDMRVLGPKPDGSPWQIGIQHPRLDGQLSATLPLEGGGLATSGDYERFFEHNGVRYCHILNPKTGWPVRHWQSVSVLAPQAVTAGAISTLALLKEEAALPFLRATGLPFLAIDANGQTHLHTDS</sequence>
<evidence type="ECO:0000256" key="4">
    <source>
        <dbReference type="ARBA" id="ARBA00022679"/>
    </source>
</evidence>
<evidence type="ECO:0000256" key="10">
    <source>
        <dbReference type="PIRNR" id="PIRNR006268"/>
    </source>
</evidence>
<dbReference type="PIRSF" id="PIRSF006268">
    <property type="entry name" value="ApbE"/>
    <property type="match status" value="1"/>
</dbReference>
<comment type="similarity">
    <text evidence="10">Belongs to the ApbE family.</text>
</comment>
<evidence type="ECO:0000313" key="13">
    <source>
        <dbReference type="Proteomes" id="UP000620139"/>
    </source>
</evidence>
<name>A0A931IX56_9BURK</name>
<evidence type="ECO:0000256" key="9">
    <source>
        <dbReference type="ARBA" id="ARBA00048540"/>
    </source>
</evidence>
<dbReference type="PANTHER" id="PTHR30040:SF2">
    <property type="entry name" value="FAD:PROTEIN FMN TRANSFERASE"/>
    <property type="match status" value="1"/>
</dbReference>
<dbReference type="EC" id="2.7.1.180" evidence="1 10"/>
<reference evidence="12" key="1">
    <citation type="submission" date="2020-12" db="EMBL/GenBank/DDBJ databases">
        <title>The genome sequence of Inhella sp. 4Y17.</title>
        <authorList>
            <person name="Liu Y."/>
        </authorList>
    </citation>
    <scope>NUCLEOTIDE SEQUENCE</scope>
    <source>
        <strain evidence="12">4Y10</strain>
    </source>
</reference>
<evidence type="ECO:0000256" key="3">
    <source>
        <dbReference type="ARBA" id="ARBA00022630"/>
    </source>
</evidence>
<dbReference type="InterPro" id="IPR024932">
    <property type="entry name" value="ApbE"/>
</dbReference>
<organism evidence="12 13">
    <name type="scientific">Inhella gelatinilytica</name>
    <dbReference type="NCBI Taxonomy" id="2795030"/>
    <lineage>
        <taxon>Bacteria</taxon>
        <taxon>Pseudomonadati</taxon>
        <taxon>Pseudomonadota</taxon>
        <taxon>Betaproteobacteria</taxon>
        <taxon>Burkholderiales</taxon>
        <taxon>Sphaerotilaceae</taxon>
        <taxon>Inhella</taxon>
    </lineage>
</organism>
<evidence type="ECO:0000256" key="7">
    <source>
        <dbReference type="ARBA" id="ARBA00022842"/>
    </source>
</evidence>
<dbReference type="PANTHER" id="PTHR30040">
    <property type="entry name" value="THIAMINE BIOSYNTHESIS LIPOPROTEIN APBE"/>
    <property type="match status" value="1"/>
</dbReference>
<dbReference type="GO" id="GO:0016740">
    <property type="term" value="F:transferase activity"/>
    <property type="evidence" value="ECO:0007669"/>
    <property type="project" value="UniProtKB-UniRule"/>
</dbReference>
<dbReference type="GO" id="GO:0046872">
    <property type="term" value="F:metal ion binding"/>
    <property type="evidence" value="ECO:0007669"/>
    <property type="project" value="UniProtKB-UniRule"/>
</dbReference>